<feature type="chain" id="PRO_5043471579" description="RxLR effector protein" evidence="1">
    <location>
        <begin position="28"/>
        <end position="141"/>
    </location>
</feature>
<name>A0AAV0SWT5_9STRA</name>
<evidence type="ECO:0000256" key="1">
    <source>
        <dbReference type="SAM" id="SignalP"/>
    </source>
</evidence>
<dbReference type="EMBL" id="CANTFK010000174">
    <property type="protein sequence ID" value="CAI5707898.1"/>
    <property type="molecule type" value="Genomic_DNA"/>
</dbReference>
<organism evidence="2 3">
    <name type="scientific">Peronospora farinosa</name>
    <dbReference type="NCBI Taxonomy" id="134698"/>
    <lineage>
        <taxon>Eukaryota</taxon>
        <taxon>Sar</taxon>
        <taxon>Stramenopiles</taxon>
        <taxon>Oomycota</taxon>
        <taxon>Peronosporomycetes</taxon>
        <taxon>Peronosporales</taxon>
        <taxon>Peronosporaceae</taxon>
        <taxon>Peronospora</taxon>
    </lineage>
</organism>
<dbReference type="AlphaFoldDB" id="A0AAV0SWT5"/>
<keyword evidence="1" id="KW-0732">Signal</keyword>
<accession>A0AAV0SWT5</accession>
<dbReference type="Proteomes" id="UP001159659">
    <property type="component" value="Unassembled WGS sequence"/>
</dbReference>
<evidence type="ECO:0000313" key="2">
    <source>
        <dbReference type="EMBL" id="CAI5707898.1"/>
    </source>
</evidence>
<protein>
    <recommendedName>
        <fullName evidence="4">RxLR effector protein</fullName>
    </recommendedName>
</protein>
<reference evidence="2" key="1">
    <citation type="submission" date="2022-12" db="EMBL/GenBank/DDBJ databases">
        <authorList>
            <person name="Webb A."/>
        </authorList>
    </citation>
    <scope>NUCLEOTIDE SEQUENCE</scope>
    <source>
        <strain evidence="2">Pf2</strain>
    </source>
</reference>
<evidence type="ECO:0008006" key="4">
    <source>
        <dbReference type="Google" id="ProtNLM"/>
    </source>
</evidence>
<sequence>MIANPNSNLPKRLQWYIVLAALTCVSASPSTVEPKTIFAGSASLKQQLGVVGQSDARVKRYLRRNSDATESMDDENEDRAIDQGLAAKVGEAGKSDVIFGVSGKNLYSTAKETVGSSIQDDINQEFKRVMGDNLELYEKEK</sequence>
<evidence type="ECO:0000313" key="3">
    <source>
        <dbReference type="Proteomes" id="UP001159659"/>
    </source>
</evidence>
<feature type="signal peptide" evidence="1">
    <location>
        <begin position="1"/>
        <end position="27"/>
    </location>
</feature>
<comment type="caution">
    <text evidence="2">The sequence shown here is derived from an EMBL/GenBank/DDBJ whole genome shotgun (WGS) entry which is preliminary data.</text>
</comment>
<gene>
    <name evidence="2" type="ORF">PFR002_LOCUS1686</name>
</gene>
<proteinExistence type="predicted"/>